<gene>
    <name evidence="3" type="ORF">AOQ71_06210</name>
</gene>
<dbReference type="SUPFAM" id="SSF53300">
    <property type="entry name" value="vWA-like"/>
    <property type="match status" value="1"/>
</dbReference>
<dbReference type="OrthoDB" id="7624353at2"/>
<sequence>MPDFGMVQRLGRLLSRWQRDSRANVAAIFAIALVPLIASIGCAIDYSMATRIKAKLQSSADAASVASISVNSAGYNAAMAMTSNGSVAAGVTEANNIFTGNVTGFANSYTNLGVTSTVTKSGSRLSASVQFSADVPVTFMQLLGYHKLTVTGSSSSSTTLPLYLDFYLTLDVSGSMGLPSTTAEAQRMQSINPDNYRQYPTGCTLACHFSPQNSACTDSGTQGYPTNNYCLGYAISRVSQSGYRGLLSPKATNPMGVQLPSSIVSGLPNSLYSNLATVANCPTDGTDSCIQLRLDAVGYAVNQLFVTANNTARVTNQFRIGLYPFIRYLYSYFPLTSSINGSTTNPSTINYAAANLATLLDTNMNASLGSGGTHIDTALSSVNTLITSVGDGSAWNNTLPYVFLVTDGAQDPQVKGVPNGSWSGSNHATTINPATSCTPLKNRGIIISVLYIPYQKINPVNASFAGDEDDYANWNIPNIPASLQNCASPGFFYTANTPADITAALNAMFNHAVQEARITN</sequence>
<reference evidence="3 4" key="1">
    <citation type="submission" date="2015-09" db="EMBL/GenBank/DDBJ databases">
        <title>Draft Genome Sequence of Bradyrhizobium manausense Strain BR 3351T, a Novel Symbiotic Nitrogen-Fixing Alphaproteobacterium Isolated from Brazilian Amazon Rain Forest.</title>
        <authorList>
            <person name="De Araujo J.L."/>
            <person name="Zilli J.E."/>
        </authorList>
    </citation>
    <scope>NUCLEOTIDE SEQUENCE [LARGE SCALE GENOMIC DNA]</scope>
    <source>
        <strain evidence="3 4">BR3351</strain>
    </source>
</reference>
<keyword evidence="1" id="KW-0812">Transmembrane</keyword>
<comment type="caution">
    <text evidence="3">The sequence shown here is derived from an EMBL/GenBank/DDBJ whole genome shotgun (WGS) entry which is preliminary data.</text>
</comment>
<organism evidence="3 4">
    <name type="scientific">Bradyrhizobium manausense</name>
    <dbReference type="NCBI Taxonomy" id="989370"/>
    <lineage>
        <taxon>Bacteria</taxon>
        <taxon>Pseudomonadati</taxon>
        <taxon>Pseudomonadota</taxon>
        <taxon>Alphaproteobacteria</taxon>
        <taxon>Hyphomicrobiales</taxon>
        <taxon>Nitrobacteraceae</taxon>
        <taxon>Bradyrhizobium</taxon>
    </lineage>
</organism>
<evidence type="ECO:0000256" key="1">
    <source>
        <dbReference type="SAM" id="Phobius"/>
    </source>
</evidence>
<dbReference type="AlphaFoldDB" id="A0A0R3E2V5"/>
<accession>A0A0R3E2V5</accession>
<protein>
    <submittedName>
        <fullName evidence="3">Pilus assembly protein TadG</fullName>
    </submittedName>
</protein>
<evidence type="ECO:0000313" key="4">
    <source>
        <dbReference type="Proteomes" id="UP000051936"/>
    </source>
</evidence>
<dbReference type="Proteomes" id="UP000051936">
    <property type="component" value="Unassembled WGS sequence"/>
</dbReference>
<dbReference type="EMBL" id="LJYG01000026">
    <property type="protein sequence ID" value="KRQ16534.1"/>
    <property type="molecule type" value="Genomic_DNA"/>
</dbReference>
<keyword evidence="4" id="KW-1185">Reference proteome</keyword>
<dbReference type="Pfam" id="PF13400">
    <property type="entry name" value="Tad"/>
    <property type="match status" value="1"/>
</dbReference>
<proteinExistence type="predicted"/>
<evidence type="ECO:0000259" key="2">
    <source>
        <dbReference type="Pfam" id="PF13400"/>
    </source>
</evidence>
<evidence type="ECO:0000313" key="3">
    <source>
        <dbReference type="EMBL" id="KRQ16534.1"/>
    </source>
</evidence>
<feature type="domain" description="Putative Flp pilus-assembly TadG-like N-terminal" evidence="2">
    <location>
        <begin position="25"/>
        <end position="66"/>
    </location>
</feature>
<keyword evidence="1" id="KW-0472">Membrane</keyword>
<dbReference type="Gene3D" id="3.40.50.410">
    <property type="entry name" value="von Willebrand factor, type A domain"/>
    <property type="match status" value="1"/>
</dbReference>
<keyword evidence="1" id="KW-1133">Transmembrane helix</keyword>
<dbReference type="STRING" id="989370.AOQ71_06210"/>
<name>A0A0R3E2V5_9BRAD</name>
<dbReference type="InterPro" id="IPR036465">
    <property type="entry name" value="vWFA_dom_sf"/>
</dbReference>
<feature type="transmembrane region" description="Helical" evidence="1">
    <location>
        <begin position="25"/>
        <end position="46"/>
    </location>
</feature>
<dbReference type="InterPro" id="IPR028087">
    <property type="entry name" value="Tad_N"/>
</dbReference>